<organismHost>
    <name type="scientific">Bacillus subtilis</name>
    <dbReference type="NCBI Taxonomy" id="1423"/>
</organismHost>
<proteinExistence type="predicted"/>
<dbReference type="Proteomes" id="UP000260425">
    <property type="component" value="Segment"/>
</dbReference>
<evidence type="ECO:0000313" key="1">
    <source>
        <dbReference type="EMBL" id="AXH71218.1"/>
    </source>
</evidence>
<gene>
    <name evidence="1" type="ORF">BSP38_176</name>
</gene>
<accession>A0A345MK36</accession>
<name>A0A345MK36_BPBSP</name>
<reference evidence="1 2" key="1">
    <citation type="submission" date="2018-07" db="EMBL/GenBank/DDBJ databases">
        <title>Complete nucleotide sequence of Bacillus phage BSP38.</title>
        <authorList>
            <person name="Ghosh K."/>
            <person name="Kim K.-P."/>
        </authorList>
    </citation>
    <scope>NUCLEOTIDE SEQUENCE [LARGE SCALE GENOMIC DNA]</scope>
</reference>
<evidence type="ECO:0000313" key="2">
    <source>
        <dbReference type="Proteomes" id="UP000260425"/>
    </source>
</evidence>
<sequence length="73" mass="8393">MDKNTLKEAVACDDSIFHAAERLAELLDKMVAEGNKPVVAKEYRKFLESIDEQLEEKYIRGQDSMNRDPYGPM</sequence>
<protein>
    <submittedName>
        <fullName evidence="1">Uncharacterized protein</fullName>
    </submittedName>
</protein>
<keyword evidence="2" id="KW-1185">Reference proteome</keyword>
<organism evidence="1 2">
    <name type="scientific">Bacillus phage BSP38</name>
    <dbReference type="NCBI Taxonomy" id="2283013"/>
    <lineage>
        <taxon>Viruses</taxon>
        <taxon>Duplodnaviria</taxon>
        <taxon>Heunggongvirae</taxon>
        <taxon>Uroviricota</taxon>
        <taxon>Caudoviricetes</taxon>
        <taxon>Herelleviridae</taxon>
        <taxon>Bastillevirinae</taxon>
        <taxon>Jeonjuvirus</taxon>
        <taxon>Jeonjuvirus BSP38</taxon>
    </lineage>
</organism>
<dbReference type="EMBL" id="MH606185">
    <property type="protein sequence ID" value="AXH71218.1"/>
    <property type="molecule type" value="Genomic_DNA"/>
</dbReference>